<dbReference type="RefSeq" id="WP_255705887.1">
    <property type="nucleotide sequence ID" value="NZ_JBFALK010000004.1"/>
</dbReference>
<evidence type="ECO:0000313" key="2">
    <source>
        <dbReference type="EMBL" id="MEV0969016.1"/>
    </source>
</evidence>
<comment type="caution">
    <text evidence="2">The sequence shown here is derived from an EMBL/GenBank/DDBJ whole genome shotgun (WGS) entry which is preliminary data.</text>
</comment>
<gene>
    <name evidence="2" type="ORF">AB0I59_10305</name>
</gene>
<organism evidence="2 3">
    <name type="scientific">Microtetraspora glauca</name>
    <dbReference type="NCBI Taxonomy" id="1996"/>
    <lineage>
        <taxon>Bacteria</taxon>
        <taxon>Bacillati</taxon>
        <taxon>Actinomycetota</taxon>
        <taxon>Actinomycetes</taxon>
        <taxon>Streptosporangiales</taxon>
        <taxon>Streptosporangiaceae</taxon>
        <taxon>Microtetraspora</taxon>
    </lineage>
</organism>
<evidence type="ECO:0000313" key="3">
    <source>
        <dbReference type="Proteomes" id="UP001551675"/>
    </source>
</evidence>
<sequence>MKSDDIVPDLPDEGESEKKEQILIRRLDKIETTGWPASNGNSN</sequence>
<feature type="region of interest" description="Disordered" evidence="1">
    <location>
        <begin position="1"/>
        <end position="21"/>
    </location>
</feature>
<feature type="compositionally biased region" description="Acidic residues" evidence="1">
    <location>
        <begin position="1"/>
        <end position="15"/>
    </location>
</feature>
<reference evidence="2 3" key="1">
    <citation type="submission" date="2024-06" db="EMBL/GenBank/DDBJ databases">
        <title>The Natural Products Discovery Center: Release of the First 8490 Sequenced Strains for Exploring Actinobacteria Biosynthetic Diversity.</title>
        <authorList>
            <person name="Kalkreuter E."/>
            <person name="Kautsar S.A."/>
            <person name="Yang D."/>
            <person name="Bader C.D."/>
            <person name="Teijaro C.N."/>
            <person name="Fluegel L."/>
            <person name="Davis C.M."/>
            <person name="Simpson J.R."/>
            <person name="Lauterbach L."/>
            <person name="Steele A.D."/>
            <person name="Gui C."/>
            <person name="Meng S."/>
            <person name="Li G."/>
            <person name="Viehrig K."/>
            <person name="Ye F."/>
            <person name="Su P."/>
            <person name="Kiefer A.F."/>
            <person name="Nichols A."/>
            <person name="Cepeda A.J."/>
            <person name="Yan W."/>
            <person name="Fan B."/>
            <person name="Jiang Y."/>
            <person name="Adhikari A."/>
            <person name="Zheng C.-J."/>
            <person name="Schuster L."/>
            <person name="Cowan T.M."/>
            <person name="Smanski M.J."/>
            <person name="Chevrette M.G."/>
            <person name="De Carvalho L.P.S."/>
            <person name="Shen B."/>
        </authorList>
    </citation>
    <scope>NUCLEOTIDE SEQUENCE [LARGE SCALE GENOMIC DNA]</scope>
    <source>
        <strain evidence="2 3">NPDC050100</strain>
    </source>
</reference>
<protein>
    <submittedName>
        <fullName evidence="2">Uncharacterized protein</fullName>
    </submittedName>
</protein>
<accession>A0ABV3GC46</accession>
<name>A0ABV3GC46_MICGL</name>
<keyword evidence="3" id="KW-1185">Reference proteome</keyword>
<dbReference type="Proteomes" id="UP001551675">
    <property type="component" value="Unassembled WGS sequence"/>
</dbReference>
<evidence type="ECO:0000256" key="1">
    <source>
        <dbReference type="SAM" id="MobiDB-lite"/>
    </source>
</evidence>
<dbReference type="EMBL" id="JBFALK010000004">
    <property type="protein sequence ID" value="MEV0969016.1"/>
    <property type="molecule type" value="Genomic_DNA"/>
</dbReference>
<proteinExistence type="predicted"/>